<keyword evidence="4" id="KW-1185">Reference proteome</keyword>
<evidence type="ECO:0000256" key="2">
    <source>
        <dbReference type="SAM" id="SignalP"/>
    </source>
</evidence>
<dbReference type="AlphaFoldDB" id="A0A1Z5JKY9"/>
<feature type="compositionally biased region" description="Basic and acidic residues" evidence="1">
    <location>
        <begin position="137"/>
        <end position="146"/>
    </location>
</feature>
<reference evidence="3 4" key="1">
    <citation type="journal article" date="2015" name="Plant Cell">
        <title>Oil accumulation by the oleaginous diatom Fistulifera solaris as revealed by the genome and transcriptome.</title>
        <authorList>
            <person name="Tanaka T."/>
            <person name="Maeda Y."/>
            <person name="Veluchamy A."/>
            <person name="Tanaka M."/>
            <person name="Abida H."/>
            <person name="Marechal E."/>
            <person name="Bowler C."/>
            <person name="Muto M."/>
            <person name="Sunaga Y."/>
            <person name="Tanaka M."/>
            <person name="Yoshino T."/>
            <person name="Taniguchi T."/>
            <person name="Fukuda Y."/>
            <person name="Nemoto M."/>
            <person name="Matsumoto M."/>
            <person name="Wong P.S."/>
            <person name="Aburatani S."/>
            <person name="Fujibuchi W."/>
        </authorList>
    </citation>
    <scope>NUCLEOTIDE SEQUENCE [LARGE SCALE GENOMIC DNA]</scope>
    <source>
        <strain evidence="3 4">JPCC DA0580</strain>
    </source>
</reference>
<sequence>MKFSTVFLIASCIASGTGHPMMVHPPPMTSDLLRKRDLQQCGRPHHGGRHSMNGNSRDPSFDHDFHHGDPMDRPCDHDRSSDAPDGRKLQMGGRPHHGGNHTMYGNVTFGNHSFHGNHSFDGDHFFHHHNFSMDSNHSCDDDRDGPSMDSFDDEDPDASDAPSTDPGTTDSGTNVLQMQQVSSSSRLQGMAAVASVLYFLI</sequence>
<evidence type="ECO:0000256" key="1">
    <source>
        <dbReference type="SAM" id="MobiDB-lite"/>
    </source>
</evidence>
<name>A0A1Z5JKY9_FISSO</name>
<feature type="signal peptide" evidence="2">
    <location>
        <begin position="1"/>
        <end position="18"/>
    </location>
</feature>
<gene>
    <name evidence="3" type="ORF">FisN_11Hh226</name>
</gene>
<dbReference type="EMBL" id="BDSP01000082">
    <property type="protein sequence ID" value="GAX14685.1"/>
    <property type="molecule type" value="Genomic_DNA"/>
</dbReference>
<dbReference type="InParanoid" id="A0A1Z5JKY9"/>
<evidence type="ECO:0000313" key="3">
    <source>
        <dbReference type="EMBL" id="GAX14685.1"/>
    </source>
</evidence>
<feature type="chain" id="PRO_5012757787" evidence="2">
    <location>
        <begin position="19"/>
        <end position="201"/>
    </location>
</feature>
<feature type="compositionally biased region" description="Basic and acidic residues" evidence="1">
    <location>
        <begin position="59"/>
        <end position="88"/>
    </location>
</feature>
<evidence type="ECO:0000313" key="4">
    <source>
        <dbReference type="Proteomes" id="UP000198406"/>
    </source>
</evidence>
<proteinExistence type="predicted"/>
<feature type="region of interest" description="Disordered" evidence="1">
    <location>
        <begin position="40"/>
        <end position="104"/>
    </location>
</feature>
<keyword evidence="2" id="KW-0732">Signal</keyword>
<dbReference type="Proteomes" id="UP000198406">
    <property type="component" value="Unassembled WGS sequence"/>
</dbReference>
<feature type="region of interest" description="Disordered" evidence="1">
    <location>
        <begin position="135"/>
        <end position="175"/>
    </location>
</feature>
<accession>A0A1Z5JKY9</accession>
<comment type="caution">
    <text evidence="3">The sequence shown here is derived from an EMBL/GenBank/DDBJ whole genome shotgun (WGS) entry which is preliminary data.</text>
</comment>
<organism evidence="3 4">
    <name type="scientific">Fistulifera solaris</name>
    <name type="common">Oleaginous diatom</name>
    <dbReference type="NCBI Taxonomy" id="1519565"/>
    <lineage>
        <taxon>Eukaryota</taxon>
        <taxon>Sar</taxon>
        <taxon>Stramenopiles</taxon>
        <taxon>Ochrophyta</taxon>
        <taxon>Bacillariophyta</taxon>
        <taxon>Bacillariophyceae</taxon>
        <taxon>Bacillariophycidae</taxon>
        <taxon>Naviculales</taxon>
        <taxon>Naviculaceae</taxon>
        <taxon>Fistulifera</taxon>
    </lineage>
</organism>
<protein>
    <submittedName>
        <fullName evidence="3">Uncharacterized protein</fullName>
    </submittedName>
</protein>